<feature type="region of interest" description="Disordered" evidence="1">
    <location>
        <begin position="456"/>
        <end position="517"/>
    </location>
</feature>
<feature type="compositionally biased region" description="Basic residues" evidence="1">
    <location>
        <begin position="548"/>
        <end position="561"/>
    </location>
</feature>
<accession>A0ABQ7DS56</accession>
<comment type="caution">
    <text evidence="2">The sequence shown here is derived from an EMBL/GenBank/DDBJ whole genome shotgun (WGS) entry which is preliminary data.</text>
</comment>
<dbReference type="EMBL" id="QGKV02000649">
    <property type="protein sequence ID" value="KAF3580141.1"/>
    <property type="molecule type" value="Genomic_DNA"/>
</dbReference>
<evidence type="ECO:0000256" key="1">
    <source>
        <dbReference type="SAM" id="MobiDB-lite"/>
    </source>
</evidence>
<feature type="compositionally biased region" description="Acidic residues" evidence="1">
    <location>
        <begin position="82"/>
        <end position="94"/>
    </location>
</feature>
<dbReference type="PANTHER" id="PTHR38371">
    <property type="entry name" value="RHO GTPASE-ACTIVATING PROTEIN"/>
    <property type="match status" value="1"/>
</dbReference>
<sequence>MDSIEAPSFSLGFDLDAASDPKPGLTGDDEPEPGLTVSDSDLELGPGSSSPALKRLRRGFNDTNKCSAEDGASELLGRTEDRDDDDDDDIEEFSSPEAGIEFELNHGSDRNAPASTRSHFSSCSSRVSLRGSGIFTSQLSSSISRSLEKRKRVDDVPVSTGPGSGITSVAPLFQSSDRSPLRRFQLLESDSEDDHPSKRSKDSIRVTETNDSSSKRKEAGSLPCTGDLLKDLPPVGVSKTQTPAQRRFQLLDSDSEDDHPSTRSRDLSGVTNTNDPSSKRKEPGYMPTRSPLRRLQILDSDSEDDCPSTRRDSSRVTKTNGSCSKVQPSVASKPKRKELGDLWKDFSPAAVSKIQTPALDDVCQDYFSSINKSTAQKQNSAVASSSTSGLFQQNGHFSDSSNPTPPSHRFFLHSDPRIQNLARKRLPNFLPLGIFNDRENRREECLIDYMNQFGSNGSSKTEVSSSKSCRGRQTKSKVSKDQESSKARFAAVPNDAGRRRVSANTGNAGHWFTSSEGRKVYISKGGQEFSGQSAYRCYKKETGGGFNKSRKKRPPKKKAKK</sequence>
<feature type="compositionally biased region" description="Basic and acidic residues" evidence="1">
    <location>
        <begin position="194"/>
        <end position="205"/>
    </location>
</feature>
<dbReference type="Proteomes" id="UP000266723">
    <property type="component" value="Unassembled WGS sequence"/>
</dbReference>
<feature type="region of interest" description="Disordered" evidence="1">
    <location>
        <begin position="1"/>
        <end position="128"/>
    </location>
</feature>
<feature type="region of interest" description="Disordered" evidence="1">
    <location>
        <begin position="374"/>
        <end position="410"/>
    </location>
</feature>
<feature type="compositionally biased region" description="Low complexity" evidence="1">
    <location>
        <begin position="115"/>
        <end position="128"/>
    </location>
</feature>
<feature type="compositionally biased region" description="Polar residues" evidence="1">
    <location>
        <begin position="502"/>
        <end position="515"/>
    </location>
</feature>
<feature type="region of interest" description="Disordered" evidence="1">
    <location>
        <begin position="539"/>
        <end position="561"/>
    </location>
</feature>
<reference evidence="2 3" key="1">
    <citation type="journal article" date="2020" name="BMC Genomics">
        <title>Intraspecific diversification of the crop wild relative Brassica cretica Lam. using demographic model selection.</title>
        <authorList>
            <person name="Kioukis A."/>
            <person name="Michalopoulou V.A."/>
            <person name="Briers L."/>
            <person name="Pirintsos S."/>
            <person name="Studholme D.J."/>
            <person name="Pavlidis P."/>
            <person name="Sarris P.F."/>
        </authorList>
    </citation>
    <scope>NUCLEOTIDE SEQUENCE [LARGE SCALE GENOMIC DNA]</scope>
    <source>
        <strain evidence="3">cv. PFS-1207/04</strain>
    </source>
</reference>
<organism evidence="2 3">
    <name type="scientific">Brassica cretica</name>
    <name type="common">Mustard</name>
    <dbReference type="NCBI Taxonomy" id="69181"/>
    <lineage>
        <taxon>Eukaryota</taxon>
        <taxon>Viridiplantae</taxon>
        <taxon>Streptophyta</taxon>
        <taxon>Embryophyta</taxon>
        <taxon>Tracheophyta</taxon>
        <taxon>Spermatophyta</taxon>
        <taxon>Magnoliopsida</taxon>
        <taxon>eudicotyledons</taxon>
        <taxon>Gunneridae</taxon>
        <taxon>Pentapetalae</taxon>
        <taxon>rosids</taxon>
        <taxon>malvids</taxon>
        <taxon>Brassicales</taxon>
        <taxon>Brassicaceae</taxon>
        <taxon>Brassiceae</taxon>
        <taxon>Brassica</taxon>
    </lineage>
</organism>
<proteinExistence type="predicted"/>
<evidence type="ECO:0000313" key="3">
    <source>
        <dbReference type="Proteomes" id="UP000266723"/>
    </source>
</evidence>
<evidence type="ECO:0000313" key="2">
    <source>
        <dbReference type="EMBL" id="KAF3580141.1"/>
    </source>
</evidence>
<feature type="compositionally biased region" description="Polar residues" evidence="1">
    <location>
        <begin position="374"/>
        <end position="402"/>
    </location>
</feature>
<feature type="compositionally biased region" description="Polar residues" evidence="1">
    <location>
        <begin position="316"/>
        <end position="330"/>
    </location>
</feature>
<feature type="compositionally biased region" description="Low complexity" evidence="1">
    <location>
        <begin position="456"/>
        <end position="468"/>
    </location>
</feature>
<keyword evidence="3" id="KW-1185">Reference proteome</keyword>
<feature type="region of interest" description="Disordered" evidence="1">
    <location>
        <begin position="140"/>
        <end position="338"/>
    </location>
</feature>
<name>A0ABQ7DS56_BRACR</name>
<protein>
    <submittedName>
        <fullName evidence="2">Uncharacterized protein</fullName>
    </submittedName>
</protein>
<dbReference type="PANTHER" id="PTHR38371:SF1">
    <property type="entry name" value="RHO GTPASE-ACTIVATING PROTEIN"/>
    <property type="match status" value="1"/>
</dbReference>
<gene>
    <name evidence="2" type="ORF">DY000_02033346</name>
</gene>